<evidence type="ECO:0000313" key="3">
    <source>
        <dbReference type="Proteomes" id="UP001066276"/>
    </source>
</evidence>
<dbReference type="AlphaFoldDB" id="A0AAV7WPF0"/>
<evidence type="ECO:0000313" key="2">
    <source>
        <dbReference type="EMBL" id="KAJ1213834.1"/>
    </source>
</evidence>
<accession>A0AAV7WPF0</accession>
<reference evidence="2" key="1">
    <citation type="journal article" date="2022" name="bioRxiv">
        <title>Sequencing and chromosome-scale assembly of the giantPleurodeles waltlgenome.</title>
        <authorList>
            <person name="Brown T."/>
            <person name="Elewa A."/>
            <person name="Iarovenko S."/>
            <person name="Subramanian E."/>
            <person name="Araus A.J."/>
            <person name="Petzold A."/>
            <person name="Susuki M."/>
            <person name="Suzuki K.-i.T."/>
            <person name="Hayashi T."/>
            <person name="Toyoda A."/>
            <person name="Oliveira C."/>
            <person name="Osipova E."/>
            <person name="Leigh N.D."/>
            <person name="Simon A."/>
            <person name="Yun M.H."/>
        </authorList>
    </citation>
    <scope>NUCLEOTIDE SEQUENCE</scope>
    <source>
        <strain evidence="2">20211129_DDA</strain>
        <tissue evidence="2">Liver</tissue>
    </source>
</reference>
<dbReference type="Proteomes" id="UP001066276">
    <property type="component" value="Chromosome 1_1"/>
</dbReference>
<feature type="compositionally biased region" description="Low complexity" evidence="1">
    <location>
        <begin position="1"/>
        <end position="18"/>
    </location>
</feature>
<evidence type="ECO:0000256" key="1">
    <source>
        <dbReference type="SAM" id="MobiDB-lite"/>
    </source>
</evidence>
<organism evidence="2 3">
    <name type="scientific">Pleurodeles waltl</name>
    <name type="common">Iberian ribbed newt</name>
    <dbReference type="NCBI Taxonomy" id="8319"/>
    <lineage>
        <taxon>Eukaryota</taxon>
        <taxon>Metazoa</taxon>
        <taxon>Chordata</taxon>
        <taxon>Craniata</taxon>
        <taxon>Vertebrata</taxon>
        <taxon>Euteleostomi</taxon>
        <taxon>Amphibia</taxon>
        <taxon>Batrachia</taxon>
        <taxon>Caudata</taxon>
        <taxon>Salamandroidea</taxon>
        <taxon>Salamandridae</taxon>
        <taxon>Pleurodelinae</taxon>
        <taxon>Pleurodeles</taxon>
    </lineage>
</organism>
<keyword evidence="3" id="KW-1185">Reference proteome</keyword>
<name>A0AAV7WPF0_PLEWA</name>
<dbReference type="EMBL" id="JANPWB010000001">
    <property type="protein sequence ID" value="KAJ1213834.1"/>
    <property type="molecule type" value="Genomic_DNA"/>
</dbReference>
<proteinExistence type="predicted"/>
<feature type="region of interest" description="Disordered" evidence="1">
    <location>
        <begin position="1"/>
        <end position="37"/>
    </location>
</feature>
<gene>
    <name evidence="2" type="ORF">NDU88_001465</name>
</gene>
<protein>
    <submittedName>
        <fullName evidence="2">Uncharacterized protein</fullName>
    </submittedName>
</protein>
<sequence>MRRSASSSRAPLLPPRLSFGPRCPERPWATGESSEPRALRRRRIVEEPRFRLRPLRPRIQRLTAWVLVGGAVMKCVPKPADGDRANSFRVLVLVSLDVVDTGCTEAVEAKITAALLVADAVATKAVASSGCMTEGTVLLRELNW</sequence>
<comment type="caution">
    <text evidence="2">The sequence shown here is derived from an EMBL/GenBank/DDBJ whole genome shotgun (WGS) entry which is preliminary data.</text>
</comment>